<dbReference type="GO" id="GO:0016020">
    <property type="term" value="C:membrane"/>
    <property type="evidence" value="ECO:0007669"/>
    <property type="project" value="UniProtKB-SubCell"/>
</dbReference>
<keyword evidence="4" id="KW-0186">Copper</keyword>
<organism evidence="5">
    <name type="scientific">Cyprideis torosa</name>
    <dbReference type="NCBI Taxonomy" id="163714"/>
    <lineage>
        <taxon>Eukaryota</taxon>
        <taxon>Metazoa</taxon>
        <taxon>Ecdysozoa</taxon>
        <taxon>Arthropoda</taxon>
        <taxon>Crustacea</taxon>
        <taxon>Oligostraca</taxon>
        <taxon>Ostracoda</taxon>
        <taxon>Podocopa</taxon>
        <taxon>Podocopida</taxon>
        <taxon>Cytherocopina</taxon>
        <taxon>Cytheroidea</taxon>
        <taxon>Cytherideidae</taxon>
        <taxon>Cyprideis</taxon>
    </lineage>
</organism>
<keyword evidence="4" id="KW-0813">Transport</keyword>
<dbReference type="AlphaFoldDB" id="A0A7R8W5E5"/>
<sequence length="157" mass="17905">MDKRVGLEVCQPWQNSYVISQSWLSRFEPIMAANYCGVLPASRPCTLRSNHRVTEQEFGYLGIWEPSWNMLLAINNSSWLTALPPAPLINRVPILGSAHLIQTGLHMLQILVSYVLMLIFMTYNVWLCLAVILGAGCGYFIFGWKKNYMVDITEHCH</sequence>
<dbReference type="OrthoDB" id="161814at2759"/>
<protein>
    <recommendedName>
        <fullName evidence="4">Copper transport protein</fullName>
    </recommendedName>
</protein>
<comment type="subcellular location">
    <subcellularLocation>
        <location evidence="4">Membrane</location>
        <topology evidence="4">Multi-pass membrane protein</topology>
    </subcellularLocation>
</comment>
<keyword evidence="4" id="KW-0187">Copper transport</keyword>
<feature type="transmembrane region" description="Helical" evidence="4">
    <location>
        <begin position="114"/>
        <end position="142"/>
    </location>
</feature>
<evidence type="ECO:0000256" key="4">
    <source>
        <dbReference type="RuleBase" id="RU367022"/>
    </source>
</evidence>
<name>A0A7R8W5E5_9CRUS</name>
<gene>
    <name evidence="5" type="ORF">CTOB1V02_LOCUS3174</name>
</gene>
<keyword evidence="2 4" id="KW-1133">Transmembrane helix</keyword>
<reference evidence="5" key="1">
    <citation type="submission" date="2020-11" db="EMBL/GenBank/DDBJ databases">
        <authorList>
            <person name="Tran Van P."/>
        </authorList>
    </citation>
    <scope>NUCLEOTIDE SEQUENCE</scope>
</reference>
<evidence type="ECO:0000313" key="5">
    <source>
        <dbReference type="EMBL" id="CAD7225229.1"/>
    </source>
</evidence>
<comment type="similarity">
    <text evidence="4">Belongs to the copper transporter (Ctr) (TC 1.A.56) family. SLC31A subfamily.</text>
</comment>
<keyword evidence="1 4" id="KW-0812">Transmembrane</keyword>
<keyword evidence="4" id="KW-0406">Ion transport</keyword>
<accession>A0A7R8W5E5</accession>
<dbReference type="GO" id="GO:0005375">
    <property type="term" value="F:copper ion transmembrane transporter activity"/>
    <property type="evidence" value="ECO:0007669"/>
    <property type="project" value="UniProtKB-UniRule"/>
</dbReference>
<dbReference type="Pfam" id="PF04145">
    <property type="entry name" value="Ctr"/>
    <property type="match status" value="1"/>
</dbReference>
<dbReference type="PANTHER" id="PTHR12483">
    <property type="entry name" value="SOLUTE CARRIER FAMILY 31 COPPER TRANSPORTERS"/>
    <property type="match status" value="1"/>
</dbReference>
<dbReference type="EMBL" id="OB660529">
    <property type="protein sequence ID" value="CAD7225229.1"/>
    <property type="molecule type" value="Genomic_DNA"/>
</dbReference>
<keyword evidence="3 4" id="KW-0472">Membrane</keyword>
<proteinExistence type="inferred from homology"/>
<evidence type="ECO:0000256" key="3">
    <source>
        <dbReference type="ARBA" id="ARBA00023136"/>
    </source>
</evidence>
<evidence type="ECO:0000256" key="1">
    <source>
        <dbReference type="ARBA" id="ARBA00022692"/>
    </source>
</evidence>
<dbReference type="InterPro" id="IPR007274">
    <property type="entry name" value="Cop_transporter"/>
</dbReference>
<dbReference type="PANTHER" id="PTHR12483:SF115">
    <property type="entry name" value="COPPER TRANSPORT PROTEIN"/>
    <property type="match status" value="1"/>
</dbReference>
<evidence type="ECO:0000256" key="2">
    <source>
        <dbReference type="ARBA" id="ARBA00022989"/>
    </source>
</evidence>